<accession>A0ACB8V1I1</accession>
<evidence type="ECO:0000313" key="1">
    <source>
        <dbReference type="EMBL" id="KAI2390505.1"/>
    </source>
</evidence>
<dbReference type="EMBL" id="JALBCA010000017">
    <property type="protein sequence ID" value="KAI2390505.1"/>
    <property type="molecule type" value="Genomic_DNA"/>
</dbReference>
<name>A0ACB8V1I1_9EURO</name>
<gene>
    <name evidence="1" type="primary">CSR1_1</name>
    <name evidence="1" type="ORF">LOY88_001590</name>
</gene>
<sequence>MSARFLRRVLPTVRDQAPNSAFVSAERRVHILFRPRDPPDSRATLCTKALHRNIETRLARSYAVPIARASSFWSISISLVLLCGGLALSSSAAKFWLFETSEVIKPPEDLVKHRLRHPESLDTMPETTQAGHIGNLTAEQTTKLQEFWIALFRLIGEVDLPEEKESNAERKSDEVVTSDSTKPKRKLGLFNKKDAASSDTTETKTPDVEDKFGQTKDFHEALATYSPEELRLAFWNMLKKDHPDVLLLRFLRARKWDVNRALIMFISALHWRAQTINLEEKIMQPGDIGALEDIKSTDPTIKKESEDFLSLLRLGESFIHGADIAGRPVCYIRVKLHRIGAFCEAALEKYTVYLIETSRLLLESPTETAALVFDLTDFSLVNMDYAPIKFMIKCFEANYPESLGIILVHKAPWLFSGIWAVIKGWLDPVVAAKVHFTKTAEDLEAYIPRDQLIKEIGGDNQYEYKYIEPKEGENSKLGNMEEMDKLNAKRLEYTSEFQLATKLWVAAHSASDTAKAAQLMKRRNELAGRLYDNYWQLDPYMRARSLYDRLGLIPSSHARKNIPSRTTSIRTTLSEKCSMEVATRPILVDGDIN</sequence>
<comment type="caution">
    <text evidence="1">The sequence shown here is derived from an EMBL/GenBank/DDBJ whole genome shotgun (WGS) entry which is preliminary data.</text>
</comment>
<proteinExistence type="predicted"/>
<protein>
    <submittedName>
        <fullName evidence="1">Phosphatidylinositol transfer protein csr1</fullName>
    </submittedName>
</protein>
<reference evidence="1" key="1">
    <citation type="journal article" date="2022" name="bioRxiv">
        <title>Population genetic analysis of Ophidiomyces ophidiicola, the causative agent of snake fungal disease, indicates recent introductions to the USA.</title>
        <authorList>
            <person name="Ladner J.T."/>
            <person name="Palmer J.M."/>
            <person name="Ettinger C.L."/>
            <person name="Stajich J.E."/>
            <person name="Farrell T.M."/>
            <person name="Glorioso B.M."/>
            <person name="Lawson B."/>
            <person name="Price S.J."/>
            <person name="Stengle A.G."/>
            <person name="Grear D.A."/>
            <person name="Lorch J.M."/>
        </authorList>
    </citation>
    <scope>NUCLEOTIDE SEQUENCE</scope>
    <source>
        <strain evidence="1">NWHC 24266-5</strain>
    </source>
</reference>
<organism evidence="1">
    <name type="scientific">Ophidiomyces ophidiicola</name>
    <dbReference type="NCBI Taxonomy" id="1387563"/>
    <lineage>
        <taxon>Eukaryota</taxon>
        <taxon>Fungi</taxon>
        <taxon>Dikarya</taxon>
        <taxon>Ascomycota</taxon>
        <taxon>Pezizomycotina</taxon>
        <taxon>Eurotiomycetes</taxon>
        <taxon>Eurotiomycetidae</taxon>
        <taxon>Onygenales</taxon>
        <taxon>Onygenaceae</taxon>
        <taxon>Ophidiomyces</taxon>
    </lineage>
</organism>